<dbReference type="Proteomes" id="UP000639010">
    <property type="component" value="Unassembled WGS sequence"/>
</dbReference>
<protein>
    <recommendedName>
        <fullName evidence="4">Pilus formation protein N-terminal domain-containing protein</fullName>
    </recommendedName>
</protein>
<reference evidence="2 3" key="1">
    <citation type="submission" date="2020-10" db="EMBL/GenBank/DDBJ databases">
        <title>Genomic Encyclopedia of Type Strains, Phase IV (KMG-IV): sequencing the most valuable type-strain genomes for metagenomic binning, comparative biology and taxonomic classification.</title>
        <authorList>
            <person name="Goeker M."/>
        </authorList>
    </citation>
    <scope>NUCLEOTIDE SEQUENCE [LARGE SCALE GENOMIC DNA]</scope>
    <source>
        <strain evidence="2 3">DSM 4194</strain>
    </source>
</reference>
<name>A0ABR9H691_9BACT</name>
<sequence>MHKIIAALLLALLLQSAPARADNAQRDPFRQTEAITNPYQYAQAIQQVVVMGIVMAGKVERVIVQINGYDELAVFKGGDTIAVNFQGLPHEFKIMKVTPRSISFEAGPKHSKKGEDPETFSYEVFLL</sequence>
<keyword evidence="1" id="KW-0732">Signal</keyword>
<comment type="caution">
    <text evidence="2">The sequence shown here is derived from an EMBL/GenBank/DDBJ whole genome shotgun (WGS) entry which is preliminary data.</text>
</comment>
<evidence type="ECO:0000256" key="1">
    <source>
        <dbReference type="SAM" id="SignalP"/>
    </source>
</evidence>
<gene>
    <name evidence="2" type="ORF">H4684_002875</name>
</gene>
<evidence type="ECO:0000313" key="2">
    <source>
        <dbReference type="EMBL" id="MBE1426211.1"/>
    </source>
</evidence>
<dbReference type="EMBL" id="JADBGG010000023">
    <property type="protein sequence ID" value="MBE1426211.1"/>
    <property type="molecule type" value="Genomic_DNA"/>
</dbReference>
<keyword evidence="3" id="KW-1185">Reference proteome</keyword>
<feature type="chain" id="PRO_5045400884" description="Pilus formation protein N-terminal domain-containing protein" evidence="1">
    <location>
        <begin position="22"/>
        <end position="127"/>
    </location>
</feature>
<dbReference type="RefSeq" id="WP_192624242.1">
    <property type="nucleotide sequence ID" value="NZ_JADBGG010000023.1"/>
</dbReference>
<evidence type="ECO:0000313" key="3">
    <source>
        <dbReference type="Proteomes" id="UP000639010"/>
    </source>
</evidence>
<evidence type="ECO:0008006" key="4">
    <source>
        <dbReference type="Google" id="ProtNLM"/>
    </source>
</evidence>
<proteinExistence type="predicted"/>
<organism evidence="2 3">
    <name type="scientific">Desulfomicrobium macestii</name>
    <dbReference type="NCBI Taxonomy" id="90731"/>
    <lineage>
        <taxon>Bacteria</taxon>
        <taxon>Pseudomonadati</taxon>
        <taxon>Thermodesulfobacteriota</taxon>
        <taxon>Desulfovibrionia</taxon>
        <taxon>Desulfovibrionales</taxon>
        <taxon>Desulfomicrobiaceae</taxon>
        <taxon>Desulfomicrobium</taxon>
    </lineage>
</organism>
<accession>A0ABR9H691</accession>
<feature type="signal peptide" evidence="1">
    <location>
        <begin position="1"/>
        <end position="21"/>
    </location>
</feature>